<proteinExistence type="inferred from homology"/>
<dbReference type="Pfam" id="PF13193">
    <property type="entry name" value="AMP-binding_C"/>
    <property type="match status" value="1"/>
</dbReference>
<name>A0AA41HFC7_9BURK</name>
<evidence type="ECO:0000259" key="5">
    <source>
        <dbReference type="PROSITE" id="PS50075"/>
    </source>
</evidence>
<dbReference type="InterPro" id="IPR020845">
    <property type="entry name" value="AMP-binding_CS"/>
</dbReference>
<dbReference type="PROSITE" id="PS50075">
    <property type="entry name" value="CARRIER"/>
    <property type="match status" value="1"/>
</dbReference>
<dbReference type="SUPFAM" id="SSF56801">
    <property type="entry name" value="Acetyl-CoA synthetase-like"/>
    <property type="match status" value="2"/>
</dbReference>
<dbReference type="CDD" id="cd19531">
    <property type="entry name" value="LCL_NRPS-like"/>
    <property type="match status" value="1"/>
</dbReference>
<sequence>MKNASLAKLSLEERKHLMALAKAAKLTRAVSAEPTQITPIGRETPLPLSFAQQRLWFLSQFGVDSDVYHIAGGVRLTGTLKREALLHALDTILARHEALRTSFKLVDGAPVQVFAAADCGMAVLVHELRGCADQEAELARLSAVEAQEPFDLEHGPLIRARLIVLDEQEHVLLVTMHHIVSDGWSMGVLINELAALYAAFYRDEPDPLPALAIQYADYACWQRQWLQQERQQEQSEYWRQTLSGAPALLELPTDRPRPAQQDFAGAAVPVVFDAALSADLKRFSQRHGVTLYMTLLASWALLLARLSGQDEVVIGSPMAGRGRAELEPLIGFFANTLALRLKLGGAATVAELLQHAKAQVVAAQRHQDLPFEQIVELVQPARSMAHAPLFQVMFAWQNAPEGELTLPGLTLSGVAVGKAVAKFDLSLNLQESGDAIVGGLEYATALFDQPTMERHVGHWRTLLSALVADDAQALEDLPLLSEAQRTRMLSDWNAGAVAPAVKRCVHQLFEEQAARDPSAVALVHEDRTVSYGELNAQANRLAHHLRGLGVGPDTRVAICVGRGVGMMVAVLATLKAGGGYVPLDPAYPQDRLAYMLADSAPLAVLVDGAGQAALAGVGDSVGDAPRIDLAQDAAWQDNSDANPQVAGLSPAHLAYIIYTSGSTGAPKGVMIEHANVVRLFSATDAWFSFGADDVWTLFHSFAFDFSVWEMWGALAHGGQLVIVPLSVARAPDEFYQLLCRRGVTVLNQTPTAFRQLIAAQGLNQAAHRLRYTVFGGEALETSLLAPWYARAVNAGTQLINMYGITETTVHVTYRPLEPADAARHGASPIGRRIPDLRTYILDANRQPVPIGVVGELYVGGAGVARGYLNRPELTAERFLDDPFAGEAGARMYKTGDLGRYLVDGSIDYLGRNDFQVKIRGFRIELGEIEARLSACAGVREAVVLAREDQPGDKRLVAYLIADAEGLDLGRLRQQLSTQLAEYMVPSAFVALDAFPLTPNGKLDQKALPAPDGEAYARRGYEAPRGEAEQALATIWAELLKLEQVGRHDNFFELGGHSLLAVALIERMRGAGLQTDVRTLFSTPTVAALALGMEQGASGVALQVAPNGIADGCQAITPDMLPLVQLTVEEIAAIVDGVPGGAANIQDIYPLTPLQEGILFHHMMGQEGDPYLMQIVCAFDTRERLDSYLETLGSVIKRHDILRTAMRWEGLRQPVQVVWRDAPLLIEDVSAELAGVDVVSEIRERYNPRHYRIDVRQAPLMRVMIAQDAVHGRWVMLWLNHHLVDDNTSMKFLIEEVHAIQHGREQGLLATVPFRNFVAQARLGVSEDEHEVFFRAMLSDFSAATAPYGLQQSRGELSIGESKRMLPVDLGKRLRAQARVLGVTAASFMHLAWAQVLAKLSGQEDVVFGTVLFGRMQGGVGSDRVLGMLINTLPIRIRVGEYGAARSVRETHGALTQLLRHEHAPLALAQRCSAVQAPLPLFSSLLNYRHGEHAQQGDVAQTAWEGVEMLSAEERTNYPFTLSIDDLGDVFLLTAQVEQVGSAARICDYVQTALEGLVALLETAPETPLAAVDVLADAERDQVLYGWNATDAAYPSELGVHQVFEQQVALRPQAVALVHDQKTLSYAELNAQANRLAHHLIAQGIGAGDCVATCLERSAGLVIAQLAILKAGAAYVPLDAVLPPAR</sequence>
<gene>
    <name evidence="6" type="ORF">KVP70_32805</name>
</gene>
<keyword evidence="3" id="KW-0596">Phosphopantetheine</keyword>
<dbReference type="FunFam" id="3.40.50.980:FF:000002">
    <property type="entry name" value="Enterobactin synthetase component F"/>
    <property type="match status" value="1"/>
</dbReference>
<dbReference type="PANTHER" id="PTHR45527">
    <property type="entry name" value="NONRIBOSOMAL PEPTIDE SYNTHETASE"/>
    <property type="match status" value="1"/>
</dbReference>
<dbReference type="FunFam" id="3.40.50.12780:FF:000012">
    <property type="entry name" value="Non-ribosomal peptide synthetase"/>
    <property type="match status" value="1"/>
</dbReference>
<feature type="non-terminal residue" evidence="6">
    <location>
        <position position="1685"/>
    </location>
</feature>
<evidence type="ECO:0000256" key="1">
    <source>
        <dbReference type="ARBA" id="ARBA00001957"/>
    </source>
</evidence>
<feature type="domain" description="Carrier" evidence="5">
    <location>
        <begin position="1022"/>
        <end position="1096"/>
    </location>
</feature>
<dbReference type="InterPro" id="IPR009081">
    <property type="entry name" value="PP-bd_ACP"/>
</dbReference>
<dbReference type="FunFam" id="3.30.300.30:FF:000010">
    <property type="entry name" value="Enterobactin synthetase component F"/>
    <property type="match status" value="1"/>
</dbReference>
<evidence type="ECO:0000313" key="6">
    <source>
        <dbReference type="EMBL" id="MBV6325696.1"/>
    </source>
</evidence>
<dbReference type="FunFam" id="3.40.50.980:FF:000001">
    <property type="entry name" value="Non-ribosomal peptide synthetase"/>
    <property type="match status" value="1"/>
</dbReference>
<dbReference type="Gene3D" id="3.30.300.30">
    <property type="match status" value="1"/>
</dbReference>
<dbReference type="Proteomes" id="UP001155901">
    <property type="component" value="Unassembled WGS sequence"/>
</dbReference>
<evidence type="ECO:0000256" key="2">
    <source>
        <dbReference type="ARBA" id="ARBA00006432"/>
    </source>
</evidence>
<dbReference type="GO" id="GO:0044550">
    <property type="term" value="P:secondary metabolite biosynthetic process"/>
    <property type="evidence" value="ECO:0007669"/>
    <property type="project" value="UniProtKB-ARBA"/>
</dbReference>
<dbReference type="InterPro" id="IPR036736">
    <property type="entry name" value="ACP-like_sf"/>
</dbReference>
<dbReference type="CDD" id="cd17643">
    <property type="entry name" value="A_NRPS_Cytc1-like"/>
    <property type="match status" value="1"/>
</dbReference>
<dbReference type="InterPro" id="IPR042099">
    <property type="entry name" value="ANL_N_sf"/>
</dbReference>
<dbReference type="FunFam" id="3.30.559.10:FF:000012">
    <property type="entry name" value="Non-ribosomal peptide synthetase"/>
    <property type="match status" value="1"/>
</dbReference>
<dbReference type="PROSITE" id="PS00455">
    <property type="entry name" value="AMP_BINDING"/>
    <property type="match status" value="1"/>
</dbReference>
<organism evidence="6 7">
    <name type="scientific">Duganella violaceipulchra</name>
    <dbReference type="NCBI Taxonomy" id="2849652"/>
    <lineage>
        <taxon>Bacteria</taxon>
        <taxon>Pseudomonadati</taxon>
        <taxon>Pseudomonadota</taxon>
        <taxon>Betaproteobacteria</taxon>
        <taxon>Burkholderiales</taxon>
        <taxon>Oxalobacteraceae</taxon>
        <taxon>Telluria group</taxon>
        <taxon>Duganella</taxon>
    </lineage>
</organism>
<dbReference type="Gene3D" id="1.10.1200.10">
    <property type="entry name" value="ACP-like"/>
    <property type="match status" value="1"/>
</dbReference>
<dbReference type="SUPFAM" id="SSF47336">
    <property type="entry name" value="ACP-like"/>
    <property type="match status" value="1"/>
</dbReference>
<dbReference type="Gene3D" id="3.30.559.10">
    <property type="entry name" value="Chloramphenicol acetyltransferase-like domain"/>
    <property type="match status" value="2"/>
</dbReference>
<evidence type="ECO:0000256" key="4">
    <source>
        <dbReference type="ARBA" id="ARBA00022553"/>
    </source>
</evidence>
<dbReference type="NCBIfam" id="TIGR01733">
    <property type="entry name" value="AA-adenyl-dom"/>
    <property type="match status" value="1"/>
</dbReference>
<dbReference type="SUPFAM" id="SSF52777">
    <property type="entry name" value="CoA-dependent acyltransferases"/>
    <property type="match status" value="4"/>
</dbReference>
<dbReference type="GO" id="GO:0003824">
    <property type="term" value="F:catalytic activity"/>
    <property type="evidence" value="ECO:0007669"/>
    <property type="project" value="InterPro"/>
</dbReference>
<reference evidence="6" key="1">
    <citation type="submission" date="2021-07" db="EMBL/GenBank/DDBJ databases">
        <title>Characterization of violacein-producing bacteria and related species.</title>
        <authorList>
            <person name="Wilson H.S."/>
            <person name="De Leon M.E."/>
        </authorList>
    </citation>
    <scope>NUCLEOTIDE SEQUENCE</scope>
    <source>
        <strain evidence="6">HSC-15S17</strain>
    </source>
</reference>
<comment type="cofactor">
    <cofactor evidence="1">
        <name>pantetheine 4'-phosphate</name>
        <dbReference type="ChEBI" id="CHEBI:47942"/>
    </cofactor>
</comment>
<dbReference type="Pfam" id="PF00550">
    <property type="entry name" value="PP-binding"/>
    <property type="match status" value="1"/>
</dbReference>
<accession>A0AA41HFC7</accession>
<evidence type="ECO:0000313" key="7">
    <source>
        <dbReference type="Proteomes" id="UP001155901"/>
    </source>
</evidence>
<dbReference type="InterPro" id="IPR006162">
    <property type="entry name" value="Ppantetheine_attach_site"/>
</dbReference>
<dbReference type="FunFam" id="1.10.1200.10:FF:000005">
    <property type="entry name" value="Nonribosomal peptide synthetase 1"/>
    <property type="match status" value="1"/>
</dbReference>
<dbReference type="Pfam" id="PF00668">
    <property type="entry name" value="Condensation"/>
    <property type="match status" value="2"/>
</dbReference>
<dbReference type="CDD" id="cd19544">
    <property type="entry name" value="E-C_NRPS"/>
    <property type="match status" value="1"/>
</dbReference>
<dbReference type="PANTHER" id="PTHR45527:SF14">
    <property type="entry name" value="PLIPASTATIN SYNTHASE SUBUNIT B"/>
    <property type="match status" value="1"/>
</dbReference>
<comment type="similarity">
    <text evidence="2">Belongs to the ATP-dependent AMP-binding enzyme family.</text>
</comment>
<dbReference type="InterPro" id="IPR000873">
    <property type="entry name" value="AMP-dep_synth/lig_dom"/>
</dbReference>
<dbReference type="Pfam" id="PF00501">
    <property type="entry name" value="AMP-binding"/>
    <property type="match status" value="2"/>
</dbReference>
<dbReference type="InterPro" id="IPR023213">
    <property type="entry name" value="CAT-like_dom_sf"/>
</dbReference>
<dbReference type="Gene3D" id="3.30.559.30">
    <property type="entry name" value="Nonribosomal peptide synthetase, condensation domain"/>
    <property type="match status" value="2"/>
</dbReference>
<dbReference type="GO" id="GO:0031177">
    <property type="term" value="F:phosphopantetheine binding"/>
    <property type="evidence" value="ECO:0007669"/>
    <property type="project" value="TreeGrafter"/>
</dbReference>
<dbReference type="FunFam" id="2.30.38.10:FF:000001">
    <property type="entry name" value="Non-ribosomal peptide synthetase PvdI"/>
    <property type="match status" value="1"/>
</dbReference>
<dbReference type="EMBL" id="JAHTGR010000053">
    <property type="protein sequence ID" value="MBV6325696.1"/>
    <property type="molecule type" value="Genomic_DNA"/>
</dbReference>
<dbReference type="InterPro" id="IPR025110">
    <property type="entry name" value="AMP-bd_C"/>
</dbReference>
<dbReference type="GO" id="GO:0005737">
    <property type="term" value="C:cytoplasm"/>
    <property type="evidence" value="ECO:0007669"/>
    <property type="project" value="TreeGrafter"/>
</dbReference>
<dbReference type="Gene3D" id="3.40.50.12780">
    <property type="entry name" value="N-terminal domain of ligase-like"/>
    <property type="match status" value="2"/>
</dbReference>
<comment type="caution">
    <text evidence="6">The sequence shown here is derived from an EMBL/GenBank/DDBJ whole genome shotgun (WGS) entry which is preliminary data.</text>
</comment>
<protein>
    <submittedName>
        <fullName evidence="6">Amino acid adenylation domain-containing protein</fullName>
    </submittedName>
</protein>
<dbReference type="GO" id="GO:0043041">
    <property type="term" value="P:amino acid activation for nonribosomal peptide biosynthetic process"/>
    <property type="evidence" value="ECO:0007669"/>
    <property type="project" value="TreeGrafter"/>
</dbReference>
<dbReference type="InterPro" id="IPR010071">
    <property type="entry name" value="AA_adenyl_dom"/>
</dbReference>
<keyword evidence="4" id="KW-0597">Phosphoprotein</keyword>
<evidence type="ECO:0000256" key="3">
    <source>
        <dbReference type="ARBA" id="ARBA00022450"/>
    </source>
</evidence>
<dbReference type="InterPro" id="IPR045851">
    <property type="entry name" value="AMP-bd_C_sf"/>
</dbReference>
<dbReference type="InterPro" id="IPR001242">
    <property type="entry name" value="Condensation_dom"/>
</dbReference>
<dbReference type="PROSITE" id="PS00012">
    <property type="entry name" value="PHOSPHOPANTETHEINE"/>
    <property type="match status" value="1"/>
</dbReference>